<keyword evidence="3" id="KW-1185">Reference proteome</keyword>
<sequence>MVGSYPVRVAFKKDVDLPLLGVSHKAGTEAEVPLYLALKLDEMGAVEIDESGAIQPRDVTSLKYVEQRESYPVKLPEGFYARVKLAAYIFNKRGDVKSLRTLVQEVRELVIERVRKIAVLVATRPDIINDQSFLDRLTAEERALLTSIHASVTSFALSII</sequence>
<dbReference type="KEGG" id="tne:Tneu_0143"/>
<organism evidence="2 3">
    <name type="scientific">Pyrobaculum neutrophilum (strain DSM 2338 / JCM 9278 / NBRC 100436 / V24Sta)</name>
    <name type="common">Thermoproteus neutrophilus</name>
    <dbReference type="NCBI Taxonomy" id="444157"/>
    <lineage>
        <taxon>Archaea</taxon>
        <taxon>Thermoproteota</taxon>
        <taxon>Thermoprotei</taxon>
        <taxon>Thermoproteales</taxon>
        <taxon>Thermoproteaceae</taxon>
        <taxon>Pyrobaculum</taxon>
    </lineage>
</organism>
<dbReference type="AlphaFoldDB" id="B1YAM1"/>
<dbReference type="Pfam" id="PF05916">
    <property type="entry name" value="Sld5"/>
    <property type="match status" value="1"/>
</dbReference>
<evidence type="ECO:0000259" key="1">
    <source>
        <dbReference type="Pfam" id="PF05916"/>
    </source>
</evidence>
<reference evidence="2" key="1">
    <citation type="submission" date="2008-03" db="EMBL/GenBank/DDBJ databases">
        <title>Complete sequence of Thermoproteus neutrophilus V24Sta.</title>
        <authorList>
            <consortium name="US DOE Joint Genome Institute"/>
            <person name="Copeland A."/>
            <person name="Lucas S."/>
            <person name="Lapidus A."/>
            <person name="Glavina del Rio T."/>
            <person name="Dalin E."/>
            <person name="Tice H."/>
            <person name="Bruce D."/>
            <person name="Goodwin L."/>
            <person name="Pitluck S."/>
            <person name="Sims D."/>
            <person name="Brettin T."/>
            <person name="Detter J.C."/>
            <person name="Han C."/>
            <person name="Kuske C.R."/>
            <person name="Schmutz J."/>
            <person name="Larimer F."/>
            <person name="Land M."/>
            <person name="Hauser L."/>
            <person name="Kyrpides N."/>
            <person name="Mikhailova N."/>
            <person name="Biddle J.F."/>
            <person name="Zhang Z."/>
            <person name="Fitz-Gibbon S.T."/>
            <person name="Lowe T.M."/>
            <person name="Saltikov C."/>
            <person name="House C.H."/>
            <person name="Richardson P."/>
        </authorList>
    </citation>
    <scope>NUCLEOTIDE SEQUENCE [LARGE SCALE GENOMIC DNA]</scope>
    <source>
        <strain evidence="2">V24Sta</strain>
    </source>
</reference>
<proteinExistence type="predicted"/>
<dbReference type="InterPro" id="IPR038437">
    <property type="entry name" value="GINS_Psf3_sf"/>
</dbReference>
<protein>
    <recommendedName>
        <fullName evidence="1">GINS subunit domain-containing protein</fullName>
    </recommendedName>
</protein>
<dbReference type="InterPro" id="IPR021151">
    <property type="entry name" value="GINS_A"/>
</dbReference>
<dbReference type="STRING" id="444157.Tneu_0143"/>
<accession>B1YAM1</accession>
<dbReference type="CDD" id="cd11714">
    <property type="entry name" value="GINS_A_archaea"/>
    <property type="match status" value="1"/>
</dbReference>
<evidence type="ECO:0000313" key="2">
    <source>
        <dbReference type="EMBL" id="ACB39100.1"/>
    </source>
</evidence>
<dbReference type="EMBL" id="CP001014">
    <property type="protein sequence ID" value="ACB39100.1"/>
    <property type="molecule type" value="Genomic_DNA"/>
</dbReference>
<dbReference type="eggNOG" id="arCOG00552">
    <property type="taxonomic scope" value="Archaea"/>
</dbReference>
<feature type="domain" description="GINS subunit" evidence="1">
    <location>
        <begin position="62"/>
        <end position="158"/>
    </location>
</feature>
<evidence type="ECO:0000313" key="3">
    <source>
        <dbReference type="Proteomes" id="UP000001694"/>
    </source>
</evidence>
<dbReference type="Proteomes" id="UP000001694">
    <property type="component" value="Chromosome"/>
</dbReference>
<dbReference type="Gene3D" id="1.20.58.2050">
    <property type="match status" value="1"/>
</dbReference>
<gene>
    <name evidence="2" type="ordered locus">Tneu_0143</name>
</gene>
<dbReference type="HOGENOM" id="CLU_116586_0_0_2"/>
<name>B1YAM1_PYRNV</name>